<proteinExistence type="inferred from homology"/>
<comment type="caution">
    <text evidence="7">The sequence shown here is derived from an EMBL/GenBank/DDBJ whole genome shotgun (WGS) entry which is preliminary data.</text>
</comment>
<gene>
    <name evidence="7" type="ORF">UV59_C0012G0070</name>
</gene>
<feature type="transmembrane region" description="Helical" evidence="5">
    <location>
        <begin position="138"/>
        <end position="159"/>
    </location>
</feature>
<keyword evidence="3 5" id="KW-1133">Transmembrane helix</keyword>
<evidence type="ECO:0000256" key="2">
    <source>
        <dbReference type="ARBA" id="ARBA00022692"/>
    </source>
</evidence>
<dbReference type="PROSITE" id="PS51012">
    <property type="entry name" value="ABC_TM2"/>
    <property type="match status" value="1"/>
</dbReference>
<dbReference type="GO" id="GO:0005886">
    <property type="term" value="C:plasma membrane"/>
    <property type="evidence" value="ECO:0007669"/>
    <property type="project" value="UniProtKB-SubCell"/>
</dbReference>
<organism evidence="7 8">
    <name type="scientific">Candidatus Gottesmanbacteria bacterium GW2011_GWA1_43_11</name>
    <dbReference type="NCBI Taxonomy" id="1618436"/>
    <lineage>
        <taxon>Bacteria</taxon>
        <taxon>Candidatus Gottesmaniibacteriota</taxon>
    </lineage>
</organism>
<dbReference type="InterPro" id="IPR047817">
    <property type="entry name" value="ABC2_TM_bact-type"/>
</dbReference>
<keyword evidence="5" id="KW-0813">Transport</keyword>
<evidence type="ECO:0000259" key="6">
    <source>
        <dbReference type="PROSITE" id="PS51012"/>
    </source>
</evidence>
<feature type="transmembrane region" description="Helical" evidence="5">
    <location>
        <begin position="171"/>
        <end position="190"/>
    </location>
</feature>
<evidence type="ECO:0000313" key="8">
    <source>
        <dbReference type="Proteomes" id="UP000034543"/>
    </source>
</evidence>
<protein>
    <recommendedName>
        <fullName evidence="5">Transport permease protein</fullName>
    </recommendedName>
</protein>
<comment type="similarity">
    <text evidence="5">Belongs to the ABC-2 integral membrane protein family.</text>
</comment>
<feature type="domain" description="ABC transmembrane type-2" evidence="6">
    <location>
        <begin position="22"/>
        <end position="248"/>
    </location>
</feature>
<dbReference type="EMBL" id="LCFB01000012">
    <property type="protein sequence ID" value="KKS84977.1"/>
    <property type="molecule type" value="Genomic_DNA"/>
</dbReference>
<dbReference type="PANTHER" id="PTHR43027">
    <property type="entry name" value="DOXORUBICIN RESISTANCE ABC TRANSPORTER PERMEASE PROTEIN DRRC-RELATED"/>
    <property type="match status" value="1"/>
</dbReference>
<dbReference type="InterPro" id="IPR052902">
    <property type="entry name" value="ABC-2_transporter"/>
</dbReference>
<evidence type="ECO:0000256" key="3">
    <source>
        <dbReference type="ARBA" id="ARBA00022989"/>
    </source>
</evidence>
<feature type="transmembrane region" description="Helical" evidence="5">
    <location>
        <begin position="103"/>
        <end position="126"/>
    </location>
</feature>
<accession>A0A0G1CHI4</accession>
<dbReference type="GO" id="GO:0140359">
    <property type="term" value="F:ABC-type transporter activity"/>
    <property type="evidence" value="ECO:0007669"/>
    <property type="project" value="InterPro"/>
</dbReference>
<comment type="subcellular location">
    <subcellularLocation>
        <location evidence="5">Cell membrane</location>
        <topology evidence="5">Multi-pass membrane protein</topology>
    </subcellularLocation>
    <subcellularLocation>
        <location evidence="1">Membrane</location>
        <topology evidence="1">Multi-pass membrane protein</topology>
    </subcellularLocation>
</comment>
<keyword evidence="2 5" id="KW-0812">Transmembrane</keyword>
<dbReference type="PANTHER" id="PTHR43027:SF1">
    <property type="entry name" value="DOXORUBICIN RESISTANCE ABC TRANSPORTER PERMEASE PROTEIN DRRC-RELATED"/>
    <property type="match status" value="1"/>
</dbReference>
<evidence type="ECO:0000256" key="1">
    <source>
        <dbReference type="ARBA" id="ARBA00004141"/>
    </source>
</evidence>
<name>A0A0G1CHI4_9BACT</name>
<evidence type="ECO:0000256" key="4">
    <source>
        <dbReference type="ARBA" id="ARBA00023136"/>
    </source>
</evidence>
<dbReference type="STRING" id="1618436.UV59_C0012G0070"/>
<dbReference type="Pfam" id="PF01061">
    <property type="entry name" value="ABC2_membrane"/>
    <property type="match status" value="1"/>
</dbReference>
<feature type="transmembrane region" description="Helical" evidence="5">
    <location>
        <begin position="28"/>
        <end position="48"/>
    </location>
</feature>
<dbReference type="InterPro" id="IPR013525">
    <property type="entry name" value="ABC2_TM"/>
</dbReference>
<reference evidence="7 8" key="1">
    <citation type="journal article" date="2015" name="Nature">
        <title>rRNA introns, odd ribosomes, and small enigmatic genomes across a large radiation of phyla.</title>
        <authorList>
            <person name="Brown C.T."/>
            <person name="Hug L.A."/>
            <person name="Thomas B.C."/>
            <person name="Sharon I."/>
            <person name="Castelle C.J."/>
            <person name="Singh A."/>
            <person name="Wilkins M.J."/>
            <person name="Williams K.H."/>
            <person name="Banfield J.F."/>
        </authorList>
    </citation>
    <scope>NUCLEOTIDE SEQUENCE [LARGE SCALE GENOMIC DNA]</scope>
</reference>
<keyword evidence="5" id="KW-1003">Cell membrane</keyword>
<keyword evidence="4 5" id="KW-0472">Membrane</keyword>
<dbReference type="AlphaFoldDB" id="A0A0G1CHI4"/>
<evidence type="ECO:0000256" key="5">
    <source>
        <dbReference type="RuleBase" id="RU361157"/>
    </source>
</evidence>
<feature type="transmembrane region" description="Helical" evidence="5">
    <location>
        <begin position="54"/>
        <end position="70"/>
    </location>
</feature>
<dbReference type="Proteomes" id="UP000034543">
    <property type="component" value="Unassembled WGS sequence"/>
</dbReference>
<sequence>MSKRRIWGLVLRHLYNFRRNYDRMVDTFYWPSLDVLVWGLTIFALTRLGQTSPVQIKAIVIAVLLWNIVWRSQSELAVSFLEELWSENIANLLATPIRKVEMILGYFTLSLIKFCLSFTLTAVLAYALYQVNVLGLGFYLPLFIISLMMFGWAAGFLTISLFLRFGTTIQTLAWAGIWVVMPFSAVYYSLSVLPDWVQQVSRFFPAAYVFEAMRSVLFTGSTPLDGVLLSVGINLLLLSLSLVFFLQSFKVALKNGIGHLK</sequence>
<evidence type="ECO:0000313" key="7">
    <source>
        <dbReference type="EMBL" id="KKS84977.1"/>
    </source>
</evidence>
<feature type="transmembrane region" description="Helical" evidence="5">
    <location>
        <begin position="227"/>
        <end position="246"/>
    </location>
</feature>